<accession>A0A848MQ48</accession>
<dbReference type="InterPro" id="IPR038515">
    <property type="entry name" value="CpxA_peri_sf"/>
</dbReference>
<keyword evidence="9 17" id="KW-0418">Kinase</keyword>
<dbReference type="GO" id="GO:0016787">
    <property type="term" value="F:hydrolase activity"/>
    <property type="evidence" value="ECO:0007669"/>
    <property type="project" value="UniProtKB-KW"/>
</dbReference>
<evidence type="ECO:0000259" key="15">
    <source>
        <dbReference type="PROSITE" id="PS50109"/>
    </source>
</evidence>
<dbReference type="SUPFAM" id="SSF47384">
    <property type="entry name" value="Homodimeric domain of signal transducing histidine kinase"/>
    <property type="match status" value="1"/>
</dbReference>
<dbReference type="PANTHER" id="PTHR45528">
    <property type="entry name" value="SENSOR HISTIDINE KINASE CPXA"/>
    <property type="match status" value="1"/>
</dbReference>
<dbReference type="Gene3D" id="1.10.287.130">
    <property type="match status" value="1"/>
</dbReference>
<dbReference type="SUPFAM" id="SSF55874">
    <property type="entry name" value="ATPase domain of HSP90 chaperone/DNA topoisomerase II/histidine kinase"/>
    <property type="match status" value="1"/>
</dbReference>
<keyword evidence="10" id="KW-0067">ATP-binding</keyword>
<feature type="transmembrane region" description="Helical" evidence="14">
    <location>
        <begin position="165"/>
        <end position="184"/>
    </location>
</feature>
<feature type="transmembrane region" description="Helical" evidence="14">
    <location>
        <begin position="6"/>
        <end position="27"/>
    </location>
</feature>
<keyword evidence="4" id="KW-1003">Cell membrane</keyword>
<keyword evidence="7 14" id="KW-0812">Transmembrane</keyword>
<dbReference type="EC" id="2.7.13.3" evidence="3"/>
<dbReference type="CDD" id="cd06225">
    <property type="entry name" value="HAMP"/>
    <property type="match status" value="1"/>
</dbReference>
<evidence type="ECO:0000313" key="18">
    <source>
        <dbReference type="Proteomes" id="UP000585363"/>
    </source>
</evidence>
<dbReference type="GO" id="GO:0000155">
    <property type="term" value="F:phosphorelay sensor kinase activity"/>
    <property type="evidence" value="ECO:0007669"/>
    <property type="project" value="InterPro"/>
</dbReference>
<dbReference type="CDD" id="cd00082">
    <property type="entry name" value="HisKA"/>
    <property type="match status" value="1"/>
</dbReference>
<keyword evidence="17" id="KW-0378">Hydrolase</keyword>
<keyword evidence="5" id="KW-0597">Phosphoprotein</keyword>
<dbReference type="InterPro" id="IPR036890">
    <property type="entry name" value="HATPase_C_sf"/>
</dbReference>
<keyword evidence="11 14" id="KW-1133">Transmembrane helix</keyword>
<keyword evidence="18" id="KW-1185">Reference proteome</keyword>
<evidence type="ECO:0000256" key="10">
    <source>
        <dbReference type="ARBA" id="ARBA00022840"/>
    </source>
</evidence>
<evidence type="ECO:0000256" key="12">
    <source>
        <dbReference type="ARBA" id="ARBA00023012"/>
    </source>
</evidence>
<keyword evidence="13 14" id="KW-0472">Membrane</keyword>
<evidence type="ECO:0000313" key="17">
    <source>
        <dbReference type="EMBL" id="NMP29453.1"/>
    </source>
</evidence>
<protein>
    <recommendedName>
        <fullName evidence="3">histidine kinase</fullName>
        <ecNumber evidence="3">2.7.13.3</ecNumber>
    </recommendedName>
</protein>
<keyword evidence="8" id="KW-0547">Nucleotide-binding</keyword>
<feature type="domain" description="HAMP" evidence="16">
    <location>
        <begin position="184"/>
        <end position="237"/>
    </location>
</feature>
<dbReference type="InterPro" id="IPR032404">
    <property type="entry name" value="CpxA_peri"/>
</dbReference>
<dbReference type="GO" id="GO:0005524">
    <property type="term" value="F:ATP binding"/>
    <property type="evidence" value="ECO:0007669"/>
    <property type="project" value="UniProtKB-KW"/>
</dbReference>
<dbReference type="InterPro" id="IPR003661">
    <property type="entry name" value="HisK_dim/P_dom"/>
</dbReference>
<gene>
    <name evidence="17" type="primary">cpxA</name>
    <name evidence="17" type="ORF">GW590_21640</name>
</gene>
<evidence type="ECO:0000256" key="11">
    <source>
        <dbReference type="ARBA" id="ARBA00022989"/>
    </source>
</evidence>
<dbReference type="FunFam" id="1.10.287.130:FF:000007">
    <property type="entry name" value="Sensor histidine kinase CpxA"/>
    <property type="match status" value="1"/>
</dbReference>
<name>A0A848MQ48_9GAMM</name>
<dbReference type="InterPro" id="IPR004358">
    <property type="entry name" value="Sig_transdc_His_kin-like_C"/>
</dbReference>
<dbReference type="PROSITE" id="PS50885">
    <property type="entry name" value="HAMP"/>
    <property type="match status" value="1"/>
</dbReference>
<dbReference type="FunFam" id="3.30.565.10:FF:000011">
    <property type="entry name" value="Sensor histidine kinase CpxA"/>
    <property type="match status" value="1"/>
</dbReference>
<dbReference type="Gene3D" id="3.30.565.10">
    <property type="entry name" value="Histidine kinase-like ATPase, C-terminal domain"/>
    <property type="match status" value="1"/>
</dbReference>
<dbReference type="Pfam" id="PF00672">
    <property type="entry name" value="HAMP"/>
    <property type="match status" value="1"/>
</dbReference>
<dbReference type="CDD" id="cd16949">
    <property type="entry name" value="HATPase_CpxA-like"/>
    <property type="match status" value="1"/>
</dbReference>
<dbReference type="NCBIfam" id="NF007007">
    <property type="entry name" value="PRK09470.1"/>
    <property type="match status" value="1"/>
</dbReference>
<evidence type="ECO:0000259" key="16">
    <source>
        <dbReference type="PROSITE" id="PS50885"/>
    </source>
</evidence>
<dbReference type="SMART" id="SM00387">
    <property type="entry name" value="HATPase_c"/>
    <property type="match status" value="1"/>
</dbReference>
<dbReference type="Pfam" id="PF16527">
    <property type="entry name" value="CpxA_peri"/>
    <property type="match status" value="1"/>
</dbReference>
<sequence length="456" mass="51635">MINSLTARIFAIFWFTLALVLMLVLMVPKLDSRQLTPLLDSEQRQGLMIEQHVEAELAGDPANDLMWWRRLFRAIDKWAPPGQRLLLVTSEGRVIGAQRNEMQIVRNFIGQSDNSDRPKKKKYGRVEMVGPFAVRDGEDNYQLYLIRPSGSAQSDFINLMFDRPLLLLIVTMLISSPLLLWLAWSLAKPARKLKNAADDVARGNLKQHPELESGPQEFLATGASFNQMVSALERMVTAQQRLISDISHELRTPLTRLQLATALLRRRHGEGKELQRIETEAQRLDGMINDLLVLSRSQHKNELTREQLKANELWADVIDNAQFEAEQMGKTLEVTAPPGPWKIIGNPNALDSALENIVRNALRYSHHHIAVNFTADSEGITIMVDDDGPGVSEEDREQIFRPFYRTDEARDRESGGTGLGLAIVETAVQQHRGWVRAEDSPLGGLRLIIWLPLQQR</sequence>
<organism evidence="17 18">
    <name type="scientific">Rouxiella aceris</name>
    <dbReference type="NCBI Taxonomy" id="2703884"/>
    <lineage>
        <taxon>Bacteria</taxon>
        <taxon>Pseudomonadati</taxon>
        <taxon>Pseudomonadota</taxon>
        <taxon>Gammaproteobacteria</taxon>
        <taxon>Enterobacterales</taxon>
        <taxon>Yersiniaceae</taxon>
        <taxon>Rouxiella</taxon>
    </lineage>
</organism>
<dbReference type="PANTHER" id="PTHR45528:SF1">
    <property type="entry name" value="SENSOR HISTIDINE KINASE CPXA"/>
    <property type="match status" value="1"/>
</dbReference>
<evidence type="ECO:0000256" key="13">
    <source>
        <dbReference type="ARBA" id="ARBA00023136"/>
    </source>
</evidence>
<dbReference type="InterPro" id="IPR050398">
    <property type="entry name" value="HssS/ArlS-like"/>
</dbReference>
<dbReference type="GO" id="GO:0005886">
    <property type="term" value="C:plasma membrane"/>
    <property type="evidence" value="ECO:0007669"/>
    <property type="project" value="UniProtKB-SubCell"/>
</dbReference>
<comment type="caution">
    <text evidence="17">The sequence shown here is derived from an EMBL/GenBank/DDBJ whole genome shotgun (WGS) entry which is preliminary data.</text>
</comment>
<dbReference type="SMART" id="SM00388">
    <property type="entry name" value="HisKA"/>
    <property type="match status" value="1"/>
</dbReference>
<dbReference type="PROSITE" id="PS50109">
    <property type="entry name" value="HIS_KIN"/>
    <property type="match status" value="1"/>
</dbReference>
<dbReference type="InterPro" id="IPR058125">
    <property type="entry name" value="CpxA"/>
</dbReference>
<dbReference type="EMBL" id="JAADJU010000014">
    <property type="protein sequence ID" value="NMP29453.1"/>
    <property type="molecule type" value="Genomic_DNA"/>
</dbReference>
<dbReference type="InterPro" id="IPR005467">
    <property type="entry name" value="His_kinase_dom"/>
</dbReference>
<evidence type="ECO:0000256" key="8">
    <source>
        <dbReference type="ARBA" id="ARBA00022741"/>
    </source>
</evidence>
<dbReference type="Pfam" id="PF00512">
    <property type="entry name" value="HisKA"/>
    <property type="match status" value="1"/>
</dbReference>
<evidence type="ECO:0000256" key="3">
    <source>
        <dbReference type="ARBA" id="ARBA00012438"/>
    </source>
</evidence>
<evidence type="ECO:0000256" key="4">
    <source>
        <dbReference type="ARBA" id="ARBA00022475"/>
    </source>
</evidence>
<evidence type="ECO:0000256" key="7">
    <source>
        <dbReference type="ARBA" id="ARBA00022692"/>
    </source>
</evidence>
<evidence type="ECO:0000256" key="14">
    <source>
        <dbReference type="SAM" id="Phobius"/>
    </source>
</evidence>
<dbReference type="Proteomes" id="UP000585363">
    <property type="component" value="Unassembled WGS sequence"/>
</dbReference>
<reference evidence="17 18" key="1">
    <citation type="submission" date="2020-01" db="EMBL/GenBank/DDBJ databases">
        <authorList>
            <person name="Lee S.D."/>
        </authorList>
    </citation>
    <scope>NUCLEOTIDE SEQUENCE [LARGE SCALE GENOMIC DNA]</scope>
    <source>
        <strain evidence="17 18">SAP-1</strain>
    </source>
</reference>
<dbReference type="PRINTS" id="PR00344">
    <property type="entry name" value="BCTRLSENSOR"/>
</dbReference>
<keyword evidence="12" id="KW-0902">Two-component regulatory system</keyword>
<evidence type="ECO:0000256" key="6">
    <source>
        <dbReference type="ARBA" id="ARBA00022679"/>
    </source>
</evidence>
<dbReference type="InterPro" id="IPR003660">
    <property type="entry name" value="HAMP_dom"/>
</dbReference>
<dbReference type="AlphaFoldDB" id="A0A848MQ48"/>
<reference evidence="17 18" key="2">
    <citation type="submission" date="2020-06" db="EMBL/GenBank/DDBJ databases">
        <title>Polyphasic characterization of a Rahnella strain isolated from tree sap.</title>
        <authorList>
            <person name="Kim I.S."/>
        </authorList>
    </citation>
    <scope>NUCLEOTIDE SEQUENCE [LARGE SCALE GENOMIC DNA]</scope>
    <source>
        <strain evidence="17 18">SAP-1</strain>
    </source>
</reference>
<evidence type="ECO:0000256" key="9">
    <source>
        <dbReference type="ARBA" id="ARBA00022777"/>
    </source>
</evidence>
<dbReference type="InterPro" id="IPR036097">
    <property type="entry name" value="HisK_dim/P_sf"/>
</dbReference>
<dbReference type="RefSeq" id="WP_169405162.1">
    <property type="nucleotide sequence ID" value="NZ_JAADJU010000014.1"/>
</dbReference>
<comment type="catalytic activity">
    <reaction evidence="1">
        <text>ATP + protein L-histidine = ADP + protein N-phospho-L-histidine.</text>
        <dbReference type="EC" id="2.7.13.3"/>
    </reaction>
</comment>
<evidence type="ECO:0000256" key="1">
    <source>
        <dbReference type="ARBA" id="ARBA00000085"/>
    </source>
</evidence>
<evidence type="ECO:0000256" key="5">
    <source>
        <dbReference type="ARBA" id="ARBA00022553"/>
    </source>
</evidence>
<dbReference type="Pfam" id="PF02518">
    <property type="entry name" value="HATPase_c"/>
    <property type="match status" value="1"/>
</dbReference>
<dbReference type="InterPro" id="IPR003594">
    <property type="entry name" value="HATPase_dom"/>
</dbReference>
<dbReference type="Gene3D" id="3.30.450.210">
    <property type="entry name" value="Two-component sensor protein CpxA, periplasmic domain"/>
    <property type="match status" value="1"/>
</dbReference>
<dbReference type="InterPro" id="IPR058126">
    <property type="entry name" value="CpxA-like_HATPase"/>
</dbReference>
<dbReference type="SMART" id="SM00304">
    <property type="entry name" value="HAMP"/>
    <property type="match status" value="1"/>
</dbReference>
<feature type="domain" description="Histidine kinase" evidence="15">
    <location>
        <begin position="245"/>
        <end position="455"/>
    </location>
</feature>
<comment type="subcellular location">
    <subcellularLocation>
        <location evidence="2">Cell membrane</location>
        <topology evidence="2">Multi-pass membrane protein</topology>
    </subcellularLocation>
</comment>
<keyword evidence="6" id="KW-0808">Transferase</keyword>
<proteinExistence type="predicted"/>
<evidence type="ECO:0000256" key="2">
    <source>
        <dbReference type="ARBA" id="ARBA00004651"/>
    </source>
</evidence>